<dbReference type="GeneID" id="90073920"/>
<evidence type="ECO:0000313" key="1">
    <source>
        <dbReference type="EMBL" id="GMM35945.1"/>
    </source>
</evidence>
<reference evidence="1 2" key="1">
    <citation type="journal article" date="2023" name="Elife">
        <title>Identification of key yeast species and microbe-microbe interactions impacting larval growth of Drosophila in the wild.</title>
        <authorList>
            <person name="Mure A."/>
            <person name="Sugiura Y."/>
            <person name="Maeda R."/>
            <person name="Honda K."/>
            <person name="Sakurai N."/>
            <person name="Takahashi Y."/>
            <person name="Watada M."/>
            <person name="Katoh T."/>
            <person name="Gotoh A."/>
            <person name="Gotoh Y."/>
            <person name="Taniguchi I."/>
            <person name="Nakamura K."/>
            <person name="Hayashi T."/>
            <person name="Katayama T."/>
            <person name="Uemura T."/>
            <person name="Hattori Y."/>
        </authorList>
    </citation>
    <scope>NUCLEOTIDE SEQUENCE [LARGE SCALE GENOMIC DNA]</scope>
    <source>
        <strain evidence="1 2">SC-9</strain>
    </source>
</reference>
<dbReference type="AlphaFoldDB" id="A0AAV5QNP9"/>
<dbReference type="EMBL" id="BTFZ01000011">
    <property type="protein sequence ID" value="GMM35945.1"/>
    <property type="molecule type" value="Genomic_DNA"/>
</dbReference>
<name>A0AAV5QNP9_9ASCO</name>
<keyword evidence="2" id="KW-1185">Reference proteome</keyword>
<accession>A0AAV5QNP9</accession>
<organism evidence="1 2">
    <name type="scientific">Saccharomycopsis crataegensis</name>
    <dbReference type="NCBI Taxonomy" id="43959"/>
    <lineage>
        <taxon>Eukaryota</taxon>
        <taxon>Fungi</taxon>
        <taxon>Dikarya</taxon>
        <taxon>Ascomycota</taxon>
        <taxon>Saccharomycotina</taxon>
        <taxon>Saccharomycetes</taxon>
        <taxon>Saccharomycopsidaceae</taxon>
        <taxon>Saccharomycopsis</taxon>
    </lineage>
</organism>
<sequence length="89" mass="10367">MPDPKPAVNHNWLKEIRGLPSLQSYNLLNETKTTFVGADHLNDVKTIDKLTSKTRNLKDNVHQMEAVFEKRQQKIEDALNNLEWLNQIK</sequence>
<comment type="caution">
    <text evidence="1">The sequence shown here is derived from an EMBL/GenBank/DDBJ whole genome shotgun (WGS) entry which is preliminary data.</text>
</comment>
<protein>
    <submittedName>
        <fullName evidence="1">Uncharacterized protein</fullName>
    </submittedName>
</protein>
<evidence type="ECO:0000313" key="2">
    <source>
        <dbReference type="Proteomes" id="UP001360560"/>
    </source>
</evidence>
<gene>
    <name evidence="1" type="ORF">DASC09_032700</name>
</gene>
<dbReference type="RefSeq" id="XP_064852941.1">
    <property type="nucleotide sequence ID" value="XM_064996869.1"/>
</dbReference>
<proteinExistence type="predicted"/>
<dbReference type="Proteomes" id="UP001360560">
    <property type="component" value="Unassembled WGS sequence"/>
</dbReference>